<keyword evidence="2" id="KW-1185">Reference proteome</keyword>
<dbReference type="EMBL" id="RCOS01000031">
    <property type="protein sequence ID" value="RSN77490.1"/>
    <property type="molecule type" value="Genomic_DNA"/>
</dbReference>
<evidence type="ECO:0000313" key="2">
    <source>
        <dbReference type="Proteomes" id="UP000277582"/>
    </source>
</evidence>
<dbReference type="InterPro" id="IPR010268">
    <property type="entry name" value="PaREP1"/>
</dbReference>
<evidence type="ECO:0008006" key="3">
    <source>
        <dbReference type="Google" id="ProtNLM"/>
    </source>
</evidence>
<dbReference type="RefSeq" id="WP_125670490.1">
    <property type="nucleotide sequence ID" value="NZ_RCOS01000031.1"/>
</dbReference>
<dbReference type="OrthoDB" id="377311at2157"/>
<sequence length="128" mass="14707">MILEVNGHIRMAKQYLSEAFKLLENDPYDAAEKVWASVKHATAALTTKFLGRSVPAEGIPWREFVKRAFLKAGLDEEEASDWAAYYIDVRDRLHGGCFYGLNYEEPEHRPLIERATHYVELVRKLVAP</sequence>
<dbReference type="Proteomes" id="UP000277582">
    <property type="component" value="Unassembled WGS sequence"/>
</dbReference>
<comment type="caution">
    <text evidence="1">The sequence shown here is derived from an EMBL/GenBank/DDBJ whole genome shotgun (WGS) entry which is preliminary data.</text>
</comment>
<evidence type="ECO:0000313" key="1">
    <source>
        <dbReference type="EMBL" id="RSN77490.1"/>
    </source>
</evidence>
<protein>
    <recommendedName>
        <fullName evidence="3">HEPN domain-containing protein</fullName>
    </recommendedName>
</protein>
<name>A0A3R9QZP5_9CREN</name>
<dbReference type="Pfam" id="PF05942">
    <property type="entry name" value="PaREP1"/>
    <property type="match status" value="1"/>
</dbReference>
<dbReference type="Gene3D" id="1.20.120.330">
    <property type="entry name" value="Nucleotidyltransferases domain 2"/>
    <property type="match status" value="1"/>
</dbReference>
<gene>
    <name evidence="1" type="ORF">D6D85_02530</name>
</gene>
<proteinExistence type="predicted"/>
<accession>A0A3R9QZP5</accession>
<dbReference type="AlphaFoldDB" id="A0A3R9QZP5"/>
<organism evidence="1 2">
    <name type="scientific">Candidatus Methanodesulfokora washburnensis</name>
    <dbReference type="NCBI Taxonomy" id="2478471"/>
    <lineage>
        <taxon>Archaea</taxon>
        <taxon>Thermoproteota</taxon>
        <taxon>Candidatus Korarchaeia</taxon>
        <taxon>Candidatus Korarchaeia incertae sedis</taxon>
        <taxon>Candidatus Methanodesulfokora</taxon>
    </lineage>
</organism>
<reference evidence="1 2" key="1">
    <citation type="submission" date="2018-10" db="EMBL/GenBank/DDBJ databases">
        <title>Co-occurring genomic capacity for anaerobic methane metabolism and dissimilatory sulfite reduction discovered in the Korarchaeota.</title>
        <authorList>
            <person name="Mckay L.J."/>
            <person name="Dlakic M."/>
            <person name="Fields M.W."/>
            <person name="Delmont T.O."/>
            <person name="Eren A.M."/>
            <person name="Jay Z.J."/>
            <person name="Klingelsmith K.B."/>
            <person name="Rusch D.B."/>
            <person name="Inskeep W.P."/>
        </authorList>
    </citation>
    <scope>NUCLEOTIDE SEQUENCE [LARGE SCALE GENOMIC DNA]</scope>
    <source>
        <strain evidence="1 2">MDKW</strain>
    </source>
</reference>